<dbReference type="GO" id="GO:0020037">
    <property type="term" value="F:heme binding"/>
    <property type="evidence" value="ECO:0007669"/>
    <property type="project" value="InterPro"/>
</dbReference>
<dbReference type="SUPFAM" id="SSF48264">
    <property type="entry name" value="Cytochrome P450"/>
    <property type="match status" value="1"/>
</dbReference>
<dbReference type="GO" id="GO:0004497">
    <property type="term" value="F:monooxygenase activity"/>
    <property type="evidence" value="ECO:0007669"/>
    <property type="project" value="InterPro"/>
</dbReference>
<evidence type="ECO:0000256" key="7">
    <source>
        <dbReference type="ARBA" id="ARBA00023004"/>
    </source>
</evidence>
<dbReference type="Gene3D" id="1.10.630.10">
    <property type="entry name" value="Cytochrome P450"/>
    <property type="match status" value="1"/>
</dbReference>
<keyword evidence="5 8" id="KW-0479">Metal-binding</keyword>
<dbReference type="Pfam" id="PF00067">
    <property type="entry name" value="p450"/>
    <property type="match status" value="1"/>
</dbReference>
<evidence type="ECO:0000256" key="5">
    <source>
        <dbReference type="ARBA" id="ARBA00022723"/>
    </source>
</evidence>
<keyword evidence="8" id="KW-0349">Heme</keyword>
<comment type="similarity">
    <text evidence="3">Belongs to the cytochrome P450 family.</text>
</comment>
<dbReference type="PRINTS" id="PR00465">
    <property type="entry name" value="EP450IV"/>
</dbReference>
<evidence type="ECO:0000313" key="10">
    <source>
        <dbReference type="Proteomes" id="UP000006564"/>
    </source>
</evidence>
<keyword evidence="4" id="KW-0444">Lipid biosynthesis</keyword>
<keyword evidence="6" id="KW-0560">Oxidoreductase</keyword>
<dbReference type="EMBL" id="BA000052">
    <property type="protein sequence ID" value="BAE61082.1"/>
    <property type="molecule type" value="Genomic_DNA"/>
</dbReference>
<dbReference type="GeneID" id="5988395"/>
<evidence type="ECO:0000313" key="9">
    <source>
        <dbReference type="EMBL" id="BAE61082.1"/>
    </source>
</evidence>
<proteinExistence type="inferred from homology"/>
<reference evidence="9 10" key="1">
    <citation type="journal article" date="2005" name="Nature">
        <title>Genome sequencing and analysis of Aspergillus oryzae.</title>
        <authorList>
            <person name="Machida M."/>
            <person name="Asai K."/>
            <person name="Sano M."/>
            <person name="Tanaka T."/>
            <person name="Kumagai T."/>
            <person name="Terai G."/>
            <person name="Kusumoto K."/>
            <person name="Arima T."/>
            <person name="Akita O."/>
            <person name="Kashiwagi Y."/>
            <person name="Abe K."/>
            <person name="Gomi K."/>
            <person name="Horiuchi H."/>
            <person name="Kitamoto K."/>
            <person name="Kobayashi T."/>
            <person name="Takeuchi M."/>
            <person name="Denning D.W."/>
            <person name="Galagan J.E."/>
            <person name="Nierman W.C."/>
            <person name="Yu J."/>
            <person name="Archer D.B."/>
            <person name="Bennett J.W."/>
            <person name="Bhatnagar D."/>
            <person name="Cleveland T.E."/>
            <person name="Fedorova N.D."/>
            <person name="Gotoh O."/>
            <person name="Horikawa H."/>
            <person name="Hosoyama A."/>
            <person name="Ichinomiya M."/>
            <person name="Igarashi R."/>
            <person name="Iwashita K."/>
            <person name="Juvvadi P.R."/>
            <person name="Kato M."/>
            <person name="Kato Y."/>
            <person name="Kin T."/>
            <person name="Kokubun A."/>
            <person name="Maeda H."/>
            <person name="Maeyama N."/>
            <person name="Maruyama J."/>
            <person name="Nagasaki H."/>
            <person name="Nakajima T."/>
            <person name="Oda K."/>
            <person name="Okada K."/>
            <person name="Paulsen I."/>
            <person name="Sakamoto K."/>
            <person name="Sawano T."/>
            <person name="Takahashi M."/>
            <person name="Takase K."/>
            <person name="Terabayashi Y."/>
            <person name="Wortman J."/>
            <person name="Yamada O."/>
            <person name="Yamagata Y."/>
            <person name="Anazawa H."/>
            <person name="Hata Y."/>
            <person name="Koide Y."/>
            <person name="Komori T."/>
            <person name="Koyama Y."/>
            <person name="Minetoki T."/>
            <person name="Suharnan S."/>
            <person name="Tanaka A."/>
            <person name="Isono K."/>
            <person name="Kuhara S."/>
            <person name="Ogasawara N."/>
            <person name="Kikuchi H."/>
        </authorList>
    </citation>
    <scope>NUCLEOTIDE SEQUENCE [LARGE SCALE GENOMIC DNA]</scope>
    <source>
        <strain evidence="10">ATCC 42149 / RIB 40</strain>
    </source>
</reference>
<keyword evidence="7 8" id="KW-0408">Iron</keyword>
<dbReference type="OMA" id="FWNLVHI"/>
<evidence type="ECO:0000256" key="8">
    <source>
        <dbReference type="PIRSR" id="PIRSR602403-1"/>
    </source>
</evidence>
<organism evidence="9 10">
    <name type="scientific">Aspergillus oryzae (strain ATCC 42149 / RIB 40)</name>
    <name type="common">Yellow koji mold</name>
    <dbReference type="NCBI Taxonomy" id="510516"/>
    <lineage>
        <taxon>Eukaryota</taxon>
        <taxon>Fungi</taxon>
        <taxon>Dikarya</taxon>
        <taxon>Ascomycota</taxon>
        <taxon>Pezizomycotina</taxon>
        <taxon>Eurotiomycetes</taxon>
        <taxon>Eurotiomycetidae</taxon>
        <taxon>Eurotiales</taxon>
        <taxon>Aspergillaceae</taxon>
        <taxon>Aspergillus</taxon>
        <taxon>Aspergillus subgen. Circumdati</taxon>
    </lineage>
</organism>
<evidence type="ECO:0000256" key="3">
    <source>
        <dbReference type="ARBA" id="ARBA00010617"/>
    </source>
</evidence>
<dbReference type="CDD" id="cd11040">
    <property type="entry name" value="CYP7_CYP8-like"/>
    <property type="match status" value="1"/>
</dbReference>
<evidence type="ECO:0000256" key="2">
    <source>
        <dbReference type="ARBA" id="ARBA00004389"/>
    </source>
</evidence>
<dbReference type="EMBL" id="AP007161">
    <property type="protein sequence ID" value="BAE61082.1"/>
    <property type="molecule type" value="Genomic_DNA"/>
</dbReference>
<name>Q2UBI3_ASPOR</name>
<dbReference type="PANTHER" id="PTHR24306">
    <property type="match status" value="1"/>
</dbReference>
<protein>
    <submittedName>
        <fullName evidence="9">DNA, SC012</fullName>
    </submittedName>
</protein>
<dbReference type="HOGENOM" id="CLU_018012_0_0_1"/>
<feature type="binding site" description="axial binding residue" evidence="8">
    <location>
        <position position="517"/>
    </location>
    <ligand>
        <name>heme</name>
        <dbReference type="ChEBI" id="CHEBI:30413"/>
    </ligand>
    <ligandPart>
        <name>Fe</name>
        <dbReference type="ChEBI" id="CHEBI:18248"/>
    </ligandPart>
</feature>
<evidence type="ECO:0000256" key="1">
    <source>
        <dbReference type="ARBA" id="ARBA00001971"/>
    </source>
</evidence>
<evidence type="ECO:0000256" key="6">
    <source>
        <dbReference type="ARBA" id="ARBA00023002"/>
    </source>
</evidence>
<dbReference type="InterPro" id="IPR001128">
    <property type="entry name" value="Cyt_P450"/>
</dbReference>
<dbReference type="InterPro" id="IPR036396">
    <property type="entry name" value="Cyt_P450_sf"/>
</dbReference>
<gene>
    <name evidence="9" type="ORF">AO090012000986</name>
</gene>
<evidence type="ECO:0000256" key="4">
    <source>
        <dbReference type="ARBA" id="ARBA00022516"/>
    </source>
</evidence>
<dbReference type="AlphaFoldDB" id="Q2UBI3"/>
<comment type="cofactor">
    <cofactor evidence="1 8">
        <name>heme</name>
        <dbReference type="ChEBI" id="CHEBI:30413"/>
    </cofactor>
</comment>
<keyword evidence="10" id="KW-1185">Reference proteome</keyword>
<dbReference type="GO" id="GO:0005789">
    <property type="term" value="C:endoplasmic reticulum membrane"/>
    <property type="evidence" value="ECO:0007669"/>
    <property type="project" value="UniProtKB-SubCell"/>
</dbReference>
<accession>Q2UBI3</accession>
<dbReference type="Proteomes" id="UP000006564">
    <property type="component" value="Chromosome 4"/>
</dbReference>
<sequence length="615" mass="69135">MGKDGLSTDGLIQNAWSGSSELVWPLLATVLVLCCIATRIISGFQSRVDSKTEQPQSVKTLPYWFPWLGHSLSFVWDHVSFTEKSRDYMNASVFGSYMGGTKHNTIVSPSMIKSIMQSKATTSAPLVNRALKAFGDDLGSLRDLNTTDYQVFHHKLPNLLMREPFITEASETTIQLLKREVPNFVTFCRSVVDQTLWERGSDVEVVDDNGDKPACEANLFDLVRGFIGNITTTTLMGQAILEAFPSLLDDLWVLDNRFPLLAIGVPRWAPLPGVPAAYAARDRILNSLAAYQQAFLQWDDGIDPGVKFRDLEDVSEPLKQRIRTSKNLGLSPRSSAPGHLSLLWAMNVNSSNIAFWYLVRLYNDPTLLEEIRKEISPYVKAHRPSREETGFPFEEPPRISLNLKGLLDSCPLLKASFYETLRLDSADMSFRKLTSDLTITESNEDVTNSDRTKPHSYKVYKGESLILHHGVLQNDSRCFSNPSQFDPLRFIITDPETGEKKANMHTIHPFGGGMSGCKGRTFAERQLLAFTAAMIVMWDIEPMDGSHFTVPRHRQSSGAYLPKNDIRGKTLWNVNNHGVVVFIRGGRHYLAPPMADRDLSFCITCRIYIVQNIHI</sequence>
<dbReference type="InterPro" id="IPR002403">
    <property type="entry name" value="Cyt_P450_E_grp-IV"/>
</dbReference>
<dbReference type="GO" id="GO:0005506">
    <property type="term" value="F:iron ion binding"/>
    <property type="evidence" value="ECO:0007669"/>
    <property type="project" value="InterPro"/>
</dbReference>
<dbReference type="PANTHER" id="PTHR24306:SF7">
    <property type="entry name" value="AHBB"/>
    <property type="match status" value="1"/>
</dbReference>
<dbReference type="GO" id="GO:0016705">
    <property type="term" value="F:oxidoreductase activity, acting on paired donors, with incorporation or reduction of molecular oxygen"/>
    <property type="evidence" value="ECO:0007669"/>
    <property type="project" value="InterPro"/>
</dbReference>
<dbReference type="KEGG" id="aor:AO090012000986"/>
<keyword evidence="4" id="KW-0443">Lipid metabolism</keyword>
<comment type="subcellular location">
    <subcellularLocation>
        <location evidence="2">Endoplasmic reticulum membrane</location>
        <topology evidence="2">Single-pass membrane protein</topology>
    </subcellularLocation>
</comment>
<dbReference type="STRING" id="510516.Q2UBI3"/>
<dbReference type="RefSeq" id="XP_023091619.1">
    <property type="nucleotide sequence ID" value="XM_023236720.1"/>
</dbReference>